<dbReference type="Proteomes" id="UP000694394">
    <property type="component" value="Chromosome 21"/>
</dbReference>
<proteinExistence type="predicted"/>
<dbReference type="InterPro" id="IPR041800">
    <property type="entry name" value="ASCC2_CUE"/>
</dbReference>
<dbReference type="CTD" id="84164"/>
<dbReference type="GO" id="GO:0005634">
    <property type="term" value="C:nucleus"/>
    <property type="evidence" value="ECO:0007669"/>
    <property type="project" value="Ensembl"/>
</dbReference>
<feature type="compositionally biased region" description="Acidic residues" evidence="1">
    <location>
        <begin position="656"/>
        <end position="669"/>
    </location>
</feature>
<feature type="compositionally biased region" description="Basic and acidic residues" evidence="1">
    <location>
        <begin position="407"/>
        <end position="418"/>
    </location>
</feature>
<organism evidence="3 4">
    <name type="scientific">Microcebus murinus</name>
    <name type="common">Gray mouse lemur</name>
    <name type="synonym">Lemur murinus</name>
    <dbReference type="NCBI Taxonomy" id="30608"/>
    <lineage>
        <taxon>Eukaryota</taxon>
        <taxon>Metazoa</taxon>
        <taxon>Chordata</taxon>
        <taxon>Craniata</taxon>
        <taxon>Vertebrata</taxon>
        <taxon>Euteleostomi</taxon>
        <taxon>Mammalia</taxon>
        <taxon>Eutheria</taxon>
        <taxon>Euarchontoglires</taxon>
        <taxon>Primates</taxon>
        <taxon>Strepsirrhini</taxon>
        <taxon>Lemuriformes</taxon>
        <taxon>Cheirogaleidae</taxon>
        <taxon>Microcebus</taxon>
    </lineage>
</organism>
<dbReference type="KEGG" id="mmur:105870915"/>
<dbReference type="OrthoDB" id="5577209at2759"/>
<dbReference type="GeneID" id="105870915"/>
<dbReference type="RefSeq" id="XP_012619328.1">
    <property type="nucleotide sequence ID" value="XM_012763874.1"/>
</dbReference>
<dbReference type="GO" id="GO:0070530">
    <property type="term" value="F:K63-linked polyubiquitin modification-dependent protein binding"/>
    <property type="evidence" value="ECO:0007669"/>
    <property type="project" value="Ensembl"/>
</dbReference>
<feature type="region of interest" description="Disordered" evidence="1">
    <location>
        <begin position="407"/>
        <end position="449"/>
    </location>
</feature>
<feature type="domain" description="CUE" evidence="2">
    <location>
        <begin position="467"/>
        <end position="510"/>
    </location>
</feature>
<dbReference type="GO" id="GO:0180022">
    <property type="term" value="C:RQC-trigger complex"/>
    <property type="evidence" value="ECO:0007669"/>
    <property type="project" value="Ensembl"/>
</dbReference>
<sequence length="756" mass="86246">MPALPLDQLQITHKDSKTGKPRTSPALHPEQKADRYFVLYKPPPKDNIPALVEEYLERATFVANDLDWLLALPHDKFWCQVIFDETLQKCLDSYLHYVPRKFDEWVAPAPEVVDMQKRLHRSVFLIFLRMSTHKESKDHFISPSAFGEILYNNFLFDIPKILDLCVLFGKGNSPLLQKMIGNIFTQQPSYYNDLDETMPTILQVFSNILQHCGLQGDGASTTPQKLEERGRLTPSDMPLLDLKDVVLYLCDTCTTLWAFLDIFPLACQTFQKHDFCYRLASFYEVAIPEMESAIKKRRLEDSKLLGDLWQRLSHSRKKLMEIFHIILNQICLLPILESSCDNVQGFIEEFLQIFSSVLQEKRFLRDYDALFPVAEDISLLQQASSVLDETRTAYILQAVESAWEGVDRRKASDTKDPSVAEEPSGKPNGVMVTAEPVSQSSSYPENSEEEECMGAAAALGTTVCGVELDSLISQVKDLLPDLGEGFILACLEHYHYDPEQVINNILEERLAPPLSQLDHSLDRQVKPDPTPLLTSRHNVFQNDEFDVFSRDSVDLSRVHKGRSTRKEENTRSLLNDKRSVVEQRQRYEQYSVVVEEVPLQPGESLPYHGDDYEDEYDDTYDGNQVGANDADSDDELISRRPFTIPQVLRTKVPGEGQEEEDDEEEEAEDEAPKPDHFVQDPAVLREKAEARRMAFLARKGYRHDSSTAVAGGPRGHGQSRETTQERRKKEASKATRANHNRRTMADRKKSKGMIPS</sequence>
<dbReference type="PROSITE" id="PS51140">
    <property type="entry name" value="CUE"/>
    <property type="match status" value="1"/>
</dbReference>
<dbReference type="GeneTree" id="ENSGT00390000018806"/>
<gene>
    <name evidence="3" type="primary">ASCC2</name>
</gene>
<dbReference type="GO" id="GO:0006355">
    <property type="term" value="P:regulation of DNA-templated transcription"/>
    <property type="evidence" value="ECO:0007669"/>
    <property type="project" value="Ensembl"/>
</dbReference>
<dbReference type="InterPro" id="IPR003892">
    <property type="entry name" value="CUE"/>
</dbReference>
<dbReference type="InterPro" id="IPR009060">
    <property type="entry name" value="UBA-like_sf"/>
</dbReference>
<dbReference type="Pfam" id="PF02845">
    <property type="entry name" value="CUE"/>
    <property type="match status" value="1"/>
</dbReference>
<dbReference type="InterPro" id="IPR052586">
    <property type="entry name" value="ASCC2"/>
</dbReference>
<feature type="compositionally biased region" description="Basic and acidic residues" evidence="1">
    <location>
        <begin position="670"/>
        <end position="692"/>
    </location>
</feature>
<dbReference type="SMART" id="SM00546">
    <property type="entry name" value="CUE"/>
    <property type="match status" value="1"/>
</dbReference>
<reference evidence="3" key="1">
    <citation type="submission" date="2016-12" db="EMBL/GenBank/DDBJ databases">
        <title>Mouse lemur reference genome and diversity panel.</title>
        <authorList>
            <person name="Harris R."/>
            <person name="Larsen P."/>
            <person name="Liu Y."/>
            <person name="Hughes D.S."/>
            <person name="Murali S."/>
            <person name="Raveendran M."/>
            <person name="Korchina V."/>
            <person name="Wang M."/>
            <person name="Jhangiani S."/>
            <person name="Bandaranaike D."/>
            <person name="Bellair M."/>
            <person name="Blankenburg K."/>
            <person name="Chao H."/>
            <person name="Dahdouli M."/>
            <person name="Dinh H."/>
            <person name="Doddapaneni H."/>
            <person name="English A."/>
            <person name="Firestine M."/>
            <person name="Gnanaolivu R."/>
            <person name="Gross S."/>
            <person name="Hernandez B."/>
            <person name="Javaid M."/>
            <person name="Jayaseelan J."/>
            <person name="Jones J."/>
            <person name="Khan Z."/>
            <person name="Kovar C."/>
            <person name="Kurapati P."/>
            <person name="Le B."/>
            <person name="Lee S."/>
            <person name="Li M."/>
            <person name="Mathew T."/>
            <person name="Narasimhan A."/>
            <person name="Ngo D."/>
            <person name="Nguyen L."/>
            <person name="Okwuonu G."/>
            <person name="Ongeri F."/>
            <person name="Osuji N."/>
            <person name="Pu L.-L."/>
            <person name="Puazo M."/>
            <person name="Quiroz J."/>
            <person name="Raj R."/>
            <person name="Rajbhandari K."/>
            <person name="Reid J.G."/>
            <person name="Santibanez J."/>
            <person name="Sexton D."/>
            <person name="Skinner E."/>
            <person name="Vee V."/>
            <person name="Weissenberger G."/>
            <person name="Wu Y."/>
            <person name="Xin Y."/>
            <person name="Han Y."/>
            <person name="Campbell C."/>
            <person name="Brown A."/>
            <person name="Sullivan B."/>
            <person name="Shelton J."/>
            <person name="Brown S."/>
            <person name="Dudchenko O."/>
            <person name="Machol I."/>
            <person name="Durand N."/>
            <person name="Shamim M."/>
            <person name="Lieberman A."/>
            <person name="Muzny D.M."/>
            <person name="Richards S."/>
            <person name="Yoder A."/>
            <person name="Worley K.C."/>
            <person name="Rogers J."/>
            <person name="Gibbs R.A."/>
        </authorList>
    </citation>
    <scope>NUCLEOTIDE SEQUENCE [LARGE SCALE GENOMIC DNA]</scope>
</reference>
<dbReference type="GO" id="GO:0043130">
    <property type="term" value="F:ubiquitin binding"/>
    <property type="evidence" value="ECO:0007669"/>
    <property type="project" value="InterPro"/>
</dbReference>
<keyword evidence="4" id="KW-1185">Reference proteome</keyword>
<dbReference type="GO" id="GO:0022626">
    <property type="term" value="C:cytosolic ribosome"/>
    <property type="evidence" value="ECO:0007669"/>
    <property type="project" value="Ensembl"/>
</dbReference>
<dbReference type="Gene3D" id="1.10.8.10">
    <property type="entry name" value="DNA helicase RuvA subunit, C-terminal domain"/>
    <property type="match status" value="1"/>
</dbReference>
<dbReference type="SUPFAM" id="SSF46934">
    <property type="entry name" value="UBA-like"/>
    <property type="match status" value="1"/>
</dbReference>
<dbReference type="GO" id="GO:1990391">
    <property type="term" value="C:DNA repair complex"/>
    <property type="evidence" value="ECO:0007669"/>
    <property type="project" value="Ensembl"/>
</dbReference>
<reference evidence="3" key="3">
    <citation type="submission" date="2025-09" db="UniProtKB">
        <authorList>
            <consortium name="Ensembl"/>
        </authorList>
    </citation>
    <scope>IDENTIFICATION</scope>
</reference>
<dbReference type="PANTHER" id="PTHR21494">
    <property type="entry name" value="ACTIVATING SIGNAL COINTEGRATOR 1 COMPLEX SUBUNIT 2 ASC-1 COMPLEX SUBUNIT P100"/>
    <property type="match status" value="1"/>
</dbReference>
<protein>
    <submittedName>
        <fullName evidence="3">Activating signal cointegrator 1 complex subunit 2</fullName>
    </submittedName>
</protein>
<dbReference type="EMBL" id="ABDC03024642">
    <property type="status" value="NOT_ANNOTATED_CDS"/>
    <property type="molecule type" value="Genomic_DNA"/>
</dbReference>
<evidence type="ECO:0000256" key="1">
    <source>
        <dbReference type="SAM" id="MobiDB-lite"/>
    </source>
</evidence>
<evidence type="ECO:0000313" key="3">
    <source>
        <dbReference type="Ensembl" id="ENSMICP00000025825.1"/>
    </source>
</evidence>
<dbReference type="Ensembl" id="ENSMICT00000041785.2">
    <property type="protein sequence ID" value="ENSMICP00000025825.1"/>
    <property type="gene ID" value="ENSMICG00000017414.3"/>
</dbReference>
<dbReference type="GO" id="GO:1990116">
    <property type="term" value="P:ribosome-associated ubiquitin-dependent protein catabolic process"/>
    <property type="evidence" value="ECO:0007669"/>
    <property type="project" value="Ensembl"/>
</dbReference>
<name>A0A8C5VM23_MICMU</name>
<dbReference type="CDD" id="cd14364">
    <property type="entry name" value="CUE_ASCC2"/>
    <property type="match status" value="1"/>
</dbReference>
<reference evidence="3" key="2">
    <citation type="submission" date="2025-08" db="UniProtKB">
        <authorList>
            <consortium name="Ensembl"/>
        </authorList>
    </citation>
    <scope>IDENTIFICATION</scope>
</reference>
<evidence type="ECO:0000313" key="4">
    <source>
        <dbReference type="Proteomes" id="UP000694394"/>
    </source>
</evidence>
<dbReference type="GO" id="GO:0072344">
    <property type="term" value="P:rescue of stalled ribosome"/>
    <property type="evidence" value="ECO:0007669"/>
    <property type="project" value="Ensembl"/>
</dbReference>
<accession>A0A8C5VM23</accession>
<feature type="compositionally biased region" description="Acidic residues" evidence="1">
    <location>
        <begin position="611"/>
        <end position="620"/>
    </location>
</feature>
<dbReference type="AlphaFoldDB" id="A0A8C5VM23"/>
<dbReference type="PANTHER" id="PTHR21494:SF0">
    <property type="entry name" value="ACTIVATING SIGNAL COINTEGRATOR 1 COMPLEX SUBUNIT 2"/>
    <property type="match status" value="1"/>
</dbReference>
<feature type="region of interest" description="Disordered" evidence="1">
    <location>
        <begin position="599"/>
        <end position="756"/>
    </location>
</feature>
<evidence type="ECO:0000259" key="2">
    <source>
        <dbReference type="PROSITE" id="PS51140"/>
    </source>
</evidence>
<feature type="compositionally biased region" description="Basic and acidic residues" evidence="1">
    <location>
        <begin position="718"/>
        <end position="733"/>
    </location>
</feature>